<comment type="caution">
    <text evidence="3">The sequence shown here is derived from an EMBL/GenBank/DDBJ whole genome shotgun (WGS) entry which is preliminary data.</text>
</comment>
<feature type="region of interest" description="Disordered" evidence="1">
    <location>
        <begin position="106"/>
        <end position="168"/>
    </location>
</feature>
<dbReference type="AlphaFoldDB" id="A0AAW0QNH8"/>
<proteinExistence type="predicted"/>
<dbReference type="Gene3D" id="3.30.9.10">
    <property type="entry name" value="D-Amino Acid Oxidase, subunit A, domain 2"/>
    <property type="match status" value="1"/>
</dbReference>
<evidence type="ECO:0000259" key="2">
    <source>
        <dbReference type="Pfam" id="PF01266"/>
    </source>
</evidence>
<organism evidence="3 4">
    <name type="scientific">Apiospora kogelbergensis</name>
    <dbReference type="NCBI Taxonomy" id="1337665"/>
    <lineage>
        <taxon>Eukaryota</taxon>
        <taxon>Fungi</taxon>
        <taxon>Dikarya</taxon>
        <taxon>Ascomycota</taxon>
        <taxon>Pezizomycotina</taxon>
        <taxon>Sordariomycetes</taxon>
        <taxon>Xylariomycetidae</taxon>
        <taxon>Amphisphaeriales</taxon>
        <taxon>Apiosporaceae</taxon>
        <taxon>Apiospora</taxon>
    </lineage>
</organism>
<evidence type="ECO:0000313" key="4">
    <source>
        <dbReference type="Proteomes" id="UP001392437"/>
    </source>
</evidence>
<dbReference type="GO" id="GO:0005829">
    <property type="term" value="C:cytosol"/>
    <property type="evidence" value="ECO:0007669"/>
    <property type="project" value="GOC"/>
</dbReference>
<dbReference type="Pfam" id="PF01266">
    <property type="entry name" value="DAO"/>
    <property type="match status" value="2"/>
</dbReference>
<dbReference type="PANTHER" id="PTHR13847:SF150">
    <property type="entry name" value="OXIDOREDUCTASE TDA3-RELATED"/>
    <property type="match status" value="1"/>
</dbReference>
<feature type="domain" description="FAD dependent oxidoreductase" evidence="2">
    <location>
        <begin position="11"/>
        <end position="114"/>
    </location>
</feature>
<dbReference type="InterPro" id="IPR036188">
    <property type="entry name" value="FAD/NAD-bd_sf"/>
</dbReference>
<reference evidence="3 4" key="1">
    <citation type="submission" date="2023-01" db="EMBL/GenBank/DDBJ databases">
        <title>Analysis of 21 Apiospora genomes using comparative genomics revels a genus with tremendous synthesis potential of carbohydrate active enzymes and secondary metabolites.</title>
        <authorList>
            <person name="Sorensen T."/>
        </authorList>
    </citation>
    <scope>NUCLEOTIDE SEQUENCE [LARGE SCALE GENOMIC DNA]</scope>
    <source>
        <strain evidence="3 4">CBS 117206</strain>
    </source>
</reference>
<evidence type="ECO:0000313" key="3">
    <source>
        <dbReference type="EMBL" id="KAK8100956.1"/>
    </source>
</evidence>
<feature type="compositionally biased region" description="Basic and acidic residues" evidence="1">
    <location>
        <begin position="106"/>
        <end position="132"/>
    </location>
</feature>
<dbReference type="GO" id="GO:0005770">
    <property type="term" value="C:late endosome"/>
    <property type="evidence" value="ECO:0007669"/>
    <property type="project" value="TreeGrafter"/>
</dbReference>
<keyword evidence="4" id="KW-1185">Reference proteome</keyword>
<dbReference type="PANTHER" id="PTHR13847">
    <property type="entry name" value="SARCOSINE DEHYDROGENASE-RELATED"/>
    <property type="match status" value="1"/>
</dbReference>
<dbReference type="EMBL" id="JAQQWP010000009">
    <property type="protein sequence ID" value="KAK8100956.1"/>
    <property type="molecule type" value="Genomic_DNA"/>
</dbReference>
<dbReference type="PROSITE" id="PS51257">
    <property type="entry name" value="PROKAR_LIPOPROTEIN"/>
    <property type="match status" value="1"/>
</dbReference>
<feature type="domain" description="FAD dependent oxidoreductase" evidence="2">
    <location>
        <begin position="213"/>
        <end position="456"/>
    </location>
</feature>
<dbReference type="InterPro" id="IPR006076">
    <property type="entry name" value="FAD-dep_OxRdtase"/>
</dbReference>
<gene>
    <name evidence="3" type="ORF">PG999_011330</name>
</gene>
<name>A0AAW0QNH8_9PEZI</name>
<evidence type="ECO:0000256" key="1">
    <source>
        <dbReference type="SAM" id="MobiDB-lite"/>
    </source>
</evidence>
<dbReference type="Proteomes" id="UP001392437">
    <property type="component" value="Unassembled WGS sequence"/>
</dbReference>
<dbReference type="GO" id="GO:0042147">
    <property type="term" value="P:retrograde transport, endosome to Golgi"/>
    <property type="evidence" value="ECO:0007669"/>
    <property type="project" value="TreeGrafter"/>
</dbReference>
<dbReference type="Gene3D" id="3.50.50.60">
    <property type="entry name" value="FAD/NAD(P)-binding domain"/>
    <property type="match status" value="2"/>
</dbReference>
<accession>A0AAW0QNH8</accession>
<dbReference type="SUPFAM" id="SSF51905">
    <property type="entry name" value="FAD/NAD(P)-binding domain"/>
    <property type="match status" value="1"/>
</dbReference>
<sequence length="481" mass="51801">MDPNPHRARHIIIIGGGIVGCTTAYYLSRHPSFNPAFHRITLLEANSIAAGASGKAGGLLGLWAYPQCIVPLSYQLHADLAAAHRGAERWGYRTVGCGQVAATLKHKDLNGPDNRQKQQNGHRDGSRNDMGNKSESQSDSLSPVPKLENSNSVVGPLLGARQPDNDVGKEWEKLPKQDKAATQLLTKSVLPADLDWVDSDLIQEYAEMGQPGFTETAQVHPFQFTTSMAALAEAKGVAIKTNARVTKILRTLGRTNVDGVQYLDSESGEVITVHGVSDVVVAAGPWAGKLIPNAKIEGLRVHSVVFEADVSPYAIFTSIQLPINWVPPHRAVQGQKRRHRSKVDPEIYARPGGEVYACVRSGEPDSTIPLPEAADQAECDEAQCDDLISYIGTVSSRLGAAPVLAKQSCYIPRHMRFGEEQSPLVGGTSVAGLWIAAGHTCWGIQNGPATGKLMSEYIFDGAPKSANIDELDPRQYKVGLS</sequence>
<protein>
    <submittedName>
        <fullName evidence="3">FAD dependent oxidoreductase</fullName>
    </submittedName>
</protein>